<keyword evidence="3" id="KW-1185">Reference proteome</keyword>
<dbReference type="AlphaFoldDB" id="J3LL34"/>
<evidence type="ECO:0000313" key="2">
    <source>
        <dbReference type="EnsemblPlants" id="OB03G17600.1"/>
    </source>
</evidence>
<reference evidence="2" key="1">
    <citation type="journal article" date="2013" name="Nat. Commun.">
        <title>Whole-genome sequencing of Oryza brachyantha reveals mechanisms underlying Oryza genome evolution.</title>
        <authorList>
            <person name="Chen J."/>
            <person name="Huang Q."/>
            <person name="Gao D."/>
            <person name="Wang J."/>
            <person name="Lang Y."/>
            <person name="Liu T."/>
            <person name="Li B."/>
            <person name="Bai Z."/>
            <person name="Luis Goicoechea J."/>
            <person name="Liang C."/>
            <person name="Chen C."/>
            <person name="Zhang W."/>
            <person name="Sun S."/>
            <person name="Liao Y."/>
            <person name="Zhang X."/>
            <person name="Yang L."/>
            <person name="Song C."/>
            <person name="Wang M."/>
            <person name="Shi J."/>
            <person name="Liu G."/>
            <person name="Liu J."/>
            <person name="Zhou H."/>
            <person name="Zhou W."/>
            <person name="Yu Q."/>
            <person name="An N."/>
            <person name="Chen Y."/>
            <person name="Cai Q."/>
            <person name="Wang B."/>
            <person name="Liu B."/>
            <person name="Min J."/>
            <person name="Huang Y."/>
            <person name="Wu H."/>
            <person name="Li Z."/>
            <person name="Zhang Y."/>
            <person name="Yin Y."/>
            <person name="Song W."/>
            <person name="Jiang J."/>
            <person name="Jackson S.A."/>
            <person name="Wing R.A."/>
            <person name="Wang J."/>
            <person name="Chen M."/>
        </authorList>
    </citation>
    <scope>NUCLEOTIDE SEQUENCE [LARGE SCALE GENOMIC DNA]</scope>
    <source>
        <strain evidence="2">cv. IRGC 101232</strain>
    </source>
</reference>
<dbReference type="Gramene" id="OB03G17600.1">
    <property type="protein sequence ID" value="OB03G17600.1"/>
    <property type="gene ID" value="OB03G17600"/>
</dbReference>
<keyword evidence="1" id="KW-0472">Membrane</keyword>
<proteinExistence type="predicted"/>
<keyword evidence="1" id="KW-0812">Transmembrane</keyword>
<protein>
    <submittedName>
        <fullName evidence="2">Uncharacterized protein</fullName>
    </submittedName>
</protein>
<dbReference type="EnsemblPlants" id="OB03G17600.1">
    <property type="protein sequence ID" value="OB03G17600.1"/>
    <property type="gene ID" value="OB03G17600"/>
</dbReference>
<evidence type="ECO:0000313" key="3">
    <source>
        <dbReference type="Proteomes" id="UP000006038"/>
    </source>
</evidence>
<dbReference type="HOGENOM" id="CLU_3074881_0_0_1"/>
<feature type="transmembrane region" description="Helical" evidence="1">
    <location>
        <begin position="27"/>
        <end position="51"/>
    </location>
</feature>
<reference evidence="2" key="2">
    <citation type="submission" date="2013-04" db="UniProtKB">
        <authorList>
            <consortium name="EnsemblPlants"/>
        </authorList>
    </citation>
    <scope>IDENTIFICATION</scope>
</reference>
<accession>J3LL34</accession>
<dbReference type="Proteomes" id="UP000006038">
    <property type="component" value="Chromosome 3"/>
</dbReference>
<evidence type="ECO:0000256" key="1">
    <source>
        <dbReference type="SAM" id="Phobius"/>
    </source>
</evidence>
<sequence>MNKTYILFGGKHSHLMLLKGRKHTDKYIPSGIFFFCPPIPLSTFYHFMLVWSK</sequence>
<keyword evidence="1" id="KW-1133">Transmembrane helix</keyword>
<organism evidence="2">
    <name type="scientific">Oryza brachyantha</name>
    <name type="common">malo sina</name>
    <dbReference type="NCBI Taxonomy" id="4533"/>
    <lineage>
        <taxon>Eukaryota</taxon>
        <taxon>Viridiplantae</taxon>
        <taxon>Streptophyta</taxon>
        <taxon>Embryophyta</taxon>
        <taxon>Tracheophyta</taxon>
        <taxon>Spermatophyta</taxon>
        <taxon>Magnoliopsida</taxon>
        <taxon>Liliopsida</taxon>
        <taxon>Poales</taxon>
        <taxon>Poaceae</taxon>
        <taxon>BOP clade</taxon>
        <taxon>Oryzoideae</taxon>
        <taxon>Oryzeae</taxon>
        <taxon>Oryzinae</taxon>
        <taxon>Oryza</taxon>
    </lineage>
</organism>
<name>J3LL34_ORYBR</name>